<name>A0A5Y9YBZ0_SALER</name>
<protein>
    <submittedName>
        <fullName evidence="1">Uncharacterized protein</fullName>
    </submittedName>
</protein>
<comment type="caution">
    <text evidence="1">The sequence shown here is derived from an EMBL/GenBank/DDBJ whole genome shotgun (WGS) entry which is preliminary data.</text>
</comment>
<proteinExistence type="predicted"/>
<reference evidence="1" key="1">
    <citation type="submission" date="2019-09" db="EMBL/GenBank/DDBJ databases">
        <authorList>
            <consortium name="PulseNet: The National Subtyping Network for Foodborne Disease Surveillance"/>
            <person name="Tarr C.L."/>
            <person name="Trees E."/>
            <person name="Katz L.S."/>
            <person name="Carleton-Romer H.A."/>
            <person name="Stroika S."/>
            <person name="Kucerova Z."/>
            <person name="Roache K.F."/>
            <person name="Sabol A.L."/>
            <person name="Besser J."/>
            <person name="Gerner-Smidt P."/>
        </authorList>
    </citation>
    <scope>NUCLEOTIDE SEQUENCE</scope>
    <source>
        <strain evidence="1">PNUSAS095236</strain>
    </source>
</reference>
<gene>
    <name evidence="1" type="ORF">F0154_22305</name>
</gene>
<sequence length="93" mass="10680">MKVRKKIDILNVCEALLALGHTGIWLREVSEHRFLITWDNLTVAHYDSYRQSWSLCKYADVVNDNPDDDKPSGDCLTHIPDAAIAFQLMQEGY</sequence>
<dbReference type="AlphaFoldDB" id="A0A5Y9YBZ0"/>
<evidence type="ECO:0000313" key="1">
    <source>
        <dbReference type="EMBL" id="ECQ8329267.1"/>
    </source>
</evidence>
<dbReference type="EMBL" id="AAKDBL010000017">
    <property type="protein sequence ID" value="ECQ8329267.1"/>
    <property type="molecule type" value="Genomic_DNA"/>
</dbReference>
<organism evidence="1">
    <name type="scientific">Salmonella enterica</name>
    <name type="common">Salmonella choleraesuis</name>
    <dbReference type="NCBI Taxonomy" id="28901"/>
    <lineage>
        <taxon>Bacteria</taxon>
        <taxon>Pseudomonadati</taxon>
        <taxon>Pseudomonadota</taxon>
        <taxon>Gammaproteobacteria</taxon>
        <taxon>Enterobacterales</taxon>
        <taxon>Enterobacteriaceae</taxon>
        <taxon>Salmonella</taxon>
    </lineage>
</organism>
<accession>A0A5Y9YBZ0</accession>